<keyword evidence="5" id="KW-0503">Monooxygenase</keyword>
<dbReference type="InterPro" id="IPR050346">
    <property type="entry name" value="FMO-like"/>
</dbReference>
<dbReference type="GO" id="GO:0050661">
    <property type="term" value="F:NADP binding"/>
    <property type="evidence" value="ECO:0007669"/>
    <property type="project" value="InterPro"/>
</dbReference>
<accession>A0A1G4BNV4</accession>
<dbReference type="Pfam" id="PF00743">
    <property type="entry name" value="FMO-like"/>
    <property type="match status" value="1"/>
</dbReference>
<dbReference type="AlphaFoldDB" id="A0A1G4BNV4"/>
<dbReference type="OrthoDB" id="66881at2759"/>
<gene>
    <name evidence="5" type="ORF">CORC01_01478</name>
</gene>
<dbReference type="SUPFAM" id="SSF51905">
    <property type="entry name" value="FAD/NAD(P)-binding domain"/>
    <property type="match status" value="2"/>
</dbReference>
<dbReference type="Proteomes" id="UP000176998">
    <property type="component" value="Unassembled WGS sequence"/>
</dbReference>
<evidence type="ECO:0000313" key="5">
    <source>
        <dbReference type="EMBL" id="OHF03094.1"/>
    </source>
</evidence>
<dbReference type="InterPro" id="IPR036188">
    <property type="entry name" value="FAD/NAD-bd_sf"/>
</dbReference>
<dbReference type="Gene3D" id="3.50.50.60">
    <property type="entry name" value="FAD/NAD(P)-binding domain"/>
    <property type="match status" value="2"/>
</dbReference>
<dbReference type="RefSeq" id="XP_022480232.1">
    <property type="nucleotide sequence ID" value="XM_022613133.1"/>
</dbReference>
<evidence type="ECO:0000256" key="2">
    <source>
        <dbReference type="ARBA" id="ARBA00022630"/>
    </source>
</evidence>
<name>A0A1G4BNV4_9PEZI</name>
<evidence type="ECO:0000313" key="6">
    <source>
        <dbReference type="Proteomes" id="UP000176998"/>
    </source>
</evidence>
<keyword evidence="4" id="KW-0560">Oxidoreductase</keyword>
<dbReference type="PRINTS" id="PR00419">
    <property type="entry name" value="ADXRDTASE"/>
</dbReference>
<dbReference type="GO" id="GO:0004499">
    <property type="term" value="F:N,N-dimethylaniline monooxygenase activity"/>
    <property type="evidence" value="ECO:0007669"/>
    <property type="project" value="InterPro"/>
</dbReference>
<dbReference type="PANTHER" id="PTHR23023">
    <property type="entry name" value="DIMETHYLANILINE MONOOXYGENASE"/>
    <property type="match status" value="1"/>
</dbReference>
<reference evidence="5 6" key="1">
    <citation type="submission" date="2016-09" db="EMBL/GenBank/DDBJ databases">
        <authorList>
            <person name="Capua I."/>
            <person name="De Benedictis P."/>
            <person name="Joannis T."/>
            <person name="Lombin L.H."/>
            <person name="Cattoli G."/>
        </authorList>
    </citation>
    <scope>NUCLEOTIDE SEQUENCE [LARGE SCALE GENOMIC DNA]</scope>
    <source>
        <strain evidence="5 6">IMI 309357</strain>
    </source>
</reference>
<keyword evidence="3" id="KW-0274">FAD</keyword>
<evidence type="ECO:0000256" key="4">
    <source>
        <dbReference type="ARBA" id="ARBA00023002"/>
    </source>
</evidence>
<evidence type="ECO:0000256" key="1">
    <source>
        <dbReference type="ARBA" id="ARBA00009183"/>
    </source>
</evidence>
<protein>
    <submittedName>
        <fullName evidence="5">Thiol-specific monooxygenase</fullName>
    </submittedName>
</protein>
<dbReference type="GeneID" id="34554643"/>
<evidence type="ECO:0000256" key="3">
    <source>
        <dbReference type="ARBA" id="ARBA00022827"/>
    </source>
</evidence>
<proteinExistence type="inferred from homology"/>
<sequence length="515" mass="57296">MTSEAKHAKRVAVIGLGPAGAITIDALAKEQAFDIIRVFERREAPGGCWLGEENPPPLIQPEELGLLSSRTADPALSSIPSNLPAQLPKLHSPRYSESTVYPYLETNVDFVPMQYTQEPFPTQLSELSRSIHGEDTPFRHWSLVQDYVRSLVDRRGYGDFVSYNTTVERAEKVPDASGSNEEWKLTLRKDGENTDYWWEERFDAVIVASGHYSVPFIPLIDGLSKFARDRPGSVIHSKHFRGHDAFKGKRVVVVGASVSAGDIAYDLTSVAQAPVYAVVKGHTFNGYFGDEAFNHPLINKVTSISHIEPATRTIHFVDGSSVSDVDDIIFGTGYTWTLPFFTSPLSNSSTKATKPLPTPRNNRIPNLYLHTIYTPDPTILFVGAVNAGLTFKIFEYQAVLAARLLAGRVSSSRLPSTEAQLAWEADRIAKRGDGPKFALVFPDFEEYFEELRRLAGPPTADGKGRELPPFNKFWFERFMQGHERRKDMWRRLNAQARETPQVGANGSVGGVLAKL</sequence>
<organism evidence="5 6">
    <name type="scientific">Colletotrichum orchidophilum</name>
    <dbReference type="NCBI Taxonomy" id="1209926"/>
    <lineage>
        <taxon>Eukaryota</taxon>
        <taxon>Fungi</taxon>
        <taxon>Dikarya</taxon>
        <taxon>Ascomycota</taxon>
        <taxon>Pezizomycotina</taxon>
        <taxon>Sordariomycetes</taxon>
        <taxon>Hypocreomycetidae</taxon>
        <taxon>Glomerellales</taxon>
        <taxon>Glomerellaceae</taxon>
        <taxon>Colletotrichum</taxon>
    </lineage>
</organism>
<keyword evidence="2" id="KW-0285">Flavoprotein</keyword>
<dbReference type="InterPro" id="IPR020946">
    <property type="entry name" value="Flavin_mOase-like"/>
</dbReference>
<comment type="caution">
    <text evidence="5">The sequence shown here is derived from an EMBL/GenBank/DDBJ whole genome shotgun (WGS) entry which is preliminary data.</text>
</comment>
<dbReference type="EMBL" id="MJBS01000008">
    <property type="protein sequence ID" value="OHF03094.1"/>
    <property type="molecule type" value="Genomic_DNA"/>
</dbReference>
<dbReference type="GO" id="GO:0050660">
    <property type="term" value="F:flavin adenine dinucleotide binding"/>
    <property type="evidence" value="ECO:0007669"/>
    <property type="project" value="InterPro"/>
</dbReference>
<keyword evidence="6" id="KW-1185">Reference proteome</keyword>
<comment type="similarity">
    <text evidence="1">Belongs to the FMO family.</text>
</comment>